<name>A0A1N5WK88_9ACTN</name>
<gene>
    <name evidence="2" type="ORF">SAMN04489832_2537</name>
</gene>
<dbReference type="EMBL" id="FSQT01000001">
    <property type="protein sequence ID" value="SIM85639.1"/>
    <property type="molecule type" value="Genomic_DNA"/>
</dbReference>
<accession>A0A1N5WK88</accession>
<evidence type="ECO:0000313" key="3">
    <source>
        <dbReference type="Proteomes" id="UP000185124"/>
    </source>
</evidence>
<protein>
    <submittedName>
        <fullName evidence="2">Uncharacterized protein</fullName>
    </submittedName>
</protein>
<evidence type="ECO:0000256" key="1">
    <source>
        <dbReference type="SAM" id="MobiDB-lite"/>
    </source>
</evidence>
<keyword evidence="3" id="KW-1185">Reference proteome</keyword>
<evidence type="ECO:0000313" key="2">
    <source>
        <dbReference type="EMBL" id="SIM85639.1"/>
    </source>
</evidence>
<dbReference type="Proteomes" id="UP000185124">
    <property type="component" value="Unassembled WGS sequence"/>
</dbReference>
<feature type="compositionally biased region" description="Polar residues" evidence="1">
    <location>
        <begin position="16"/>
        <end position="32"/>
    </location>
</feature>
<dbReference type="RefSeq" id="WP_159451015.1">
    <property type="nucleotide sequence ID" value="NZ_FSQT01000001.1"/>
</dbReference>
<proteinExistence type="predicted"/>
<sequence>MIVAVPWPNGRDPATEQLSDQSSDRVATSGHPSTRVVGTATTSVR</sequence>
<reference evidence="3" key="1">
    <citation type="submission" date="2016-12" db="EMBL/GenBank/DDBJ databases">
        <authorList>
            <person name="Varghese N."/>
            <person name="Submissions S."/>
        </authorList>
    </citation>
    <scope>NUCLEOTIDE SEQUENCE [LARGE SCALE GENOMIC DNA]</scope>
    <source>
        <strain evidence="3">DSM 45599</strain>
    </source>
</reference>
<dbReference type="AlphaFoldDB" id="A0A1N5WK88"/>
<dbReference type="STRING" id="709881.SAMN04489832_2537"/>
<organism evidence="2 3">
    <name type="scientific">Micromonospora cremea</name>
    <dbReference type="NCBI Taxonomy" id="709881"/>
    <lineage>
        <taxon>Bacteria</taxon>
        <taxon>Bacillati</taxon>
        <taxon>Actinomycetota</taxon>
        <taxon>Actinomycetes</taxon>
        <taxon>Micromonosporales</taxon>
        <taxon>Micromonosporaceae</taxon>
        <taxon>Micromonospora</taxon>
    </lineage>
</organism>
<feature type="region of interest" description="Disordered" evidence="1">
    <location>
        <begin position="1"/>
        <end position="45"/>
    </location>
</feature>